<evidence type="ECO:0000256" key="7">
    <source>
        <dbReference type="ARBA" id="ARBA00023128"/>
    </source>
</evidence>
<comment type="function">
    <text evidence="9">Mediates the uptake of pyruvate into mitochondria.</text>
</comment>
<keyword evidence="7 9" id="KW-0496">Mitochondrion</keyword>
<evidence type="ECO:0000256" key="9">
    <source>
        <dbReference type="RuleBase" id="RU363100"/>
    </source>
</evidence>
<comment type="subcellular location">
    <subcellularLocation>
        <location evidence="1 9">Mitochondrion inner membrane</location>
        <topology evidence="1 9">Multi-pass membrane protein</topology>
    </subcellularLocation>
</comment>
<proteinExistence type="inferred from homology"/>
<keyword evidence="3 9" id="KW-0813">Transport</keyword>
<evidence type="ECO:0000256" key="5">
    <source>
        <dbReference type="ARBA" id="ARBA00022792"/>
    </source>
</evidence>
<keyword evidence="5 9" id="KW-0999">Mitochondrion inner membrane</keyword>
<evidence type="ECO:0000256" key="1">
    <source>
        <dbReference type="ARBA" id="ARBA00004448"/>
    </source>
</evidence>
<evidence type="ECO:0000313" key="12">
    <source>
        <dbReference type="Proteomes" id="UP000070412"/>
    </source>
</evidence>
<evidence type="ECO:0000256" key="3">
    <source>
        <dbReference type="ARBA" id="ARBA00022448"/>
    </source>
</evidence>
<reference evidence="12" key="1">
    <citation type="journal article" date="2020" name="PLoS Negl. Trop. Dis.">
        <title>High-quality nuclear genome for Sarcoptes scabiei-A critical resource for a neglected parasite.</title>
        <authorList>
            <person name="Korhonen P.K."/>
            <person name="Gasser R.B."/>
            <person name="Ma G."/>
            <person name="Wang T."/>
            <person name="Stroehlein A.J."/>
            <person name="Young N.D."/>
            <person name="Ang C.S."/>
            <person name="Fernando D.D."/>
            <person name="Lu H.C."/>
            <person name="Taylor S."/>
            <person name="Reynolds S.L."/>
            <person name="Mofiz E."/>
            <person name="Najaraj S.H."/>
            <person name="Gowda H."/>
            <person name="Madugundu A."/>
            <person name="Renuse S."/>
            <person name="Holt D."/>
            <person name="Pandey A."/>
            <person name="Papenfuss A.T."/>
            <person name="Fischer K."/>
        </authorList>
    </citation>
    <scope>NUCLEOTIDE SEQUENCE [LARGE SCALE GENOMIC DNA]</scope>
</reference>
<organism evidence="10">
    <name type="scientific">Sarcoptes scabiei</name>
    <name type="common">Itch mite</name>
    <name type="synonym">Acarus scabiei</name>
    <dbReference type="NCBI Taxonomy" id="52283"/>
    <lineage>
        <taxon>Eukaryota</taxon>
        <taxon>Metazoa</taxon>
        <taxon>Ecdysozoa</taxon>
        <taxon>Arthropoda</taxon>
        <taxon>Chelicerata</taxon>
        <taxon>Arachnida</taxon>
        <taxon>Acari</taxon>
        <taxon>Acariformes</taxon>
        <taxon>Sarcoptiformes</taxon>
        <taxon>Astigmata</taxon>
        <taxon>Psoroptidia</taxon>
        <taxon>Sarcoptoidea</taxon>
        <taxon>Sarcoptidae</taxon>
        <taxon>Sarcoptinae</taxon>
        <taxon>Sarcoptes</taxon>
    </lineage>
</organism>
<accession>A0A834RAC5</accession>
<evidence type="ECO:0000256" key="8">
    <source>
        <dbReference type="ARBA" id="ARBA00023136"/>
    </source>
</evidence>
<reference evidence="10" key="2">
    <citation type="submission" date="2020-01" db="EMBL/GenBank/DDBJ databases">
        <authorList>
            <person name="Korhonen P.K.K."/>
            <person name="Guangxu M.G."/>
            <person name="Wang T.W."/>
            <person name="Stroehlein A.J.S."/>
            <person name="Young N.D."/>
            <person name="Ang C.-S.A."/>
            <person name="Fernando D.W.F."/>
            <person name="Lu H.L."/>
            <person name="Taylor S.T."/>
            <person name="Ehtesham M.E.M."/>
            <person name="Najaraj S.H.N."/>
            <person name="Harsha G.H.G."/>
            <person name="Madugundu A.M."/>
            <person name="Renuse S.R."/>
            <person name="Holt D.H."/>
            <person name="Pandey A.P."/>
            <person name="Papenfuss A.P."/>
            <person name="Gasser R.B.G."/>
            <person name="Fischer K.F."/>
        </authorList>
    </citation>
    <scope>NUCLEOTIDE SEQUENCE</scope>
    <source>
        <strain evidence="10">SSS_KF_BRIS2020</strain>
    </source>
</reference>
<dbReference type="InterPro" id="IPR005336">
    <property type="entry name" value="MPC"/>
</dbReference>
<evidence type="ECO:0000256" key="2">
    <source>
        <dbReference type="ARBA" id="ARBA00006416"/>
    </source>
</evidence>
<keyword evidence="10" id="KW-0670">Pyruvate</keyword>
<sequence length="88" mass="10064">MSQIITKALQQHFWGPVANWGIPLAALSDIKKDPKIISPRMTIALILYSSLFMRFAIRVKPRNLLLFACHVTNFGAQTVQGCRYINYR</sequence>
<dbReference type="OrthoDB" id="1697690at2759"/>
<dbReference type="AlphaFoldDB" id="A0A834RAC5"/>
<name>A0A834RAC5_SARSC</name>
<keyword evidence="12" id="KW-1185">Reference proteome</keyword>
<evidence type="ECO:0000313" key="10">
    <source>
        <dbReference type="EMBL" id="KAF7493854.1"/>
    </source>
</evidence>
<keyword evidence="8" id="KW-0472">Membrane</keyword>
<keyword evidence="6" id="KW-1133">Transmembrane helix</keyword>
<evidence type="ECO:0000256" key="4">
    <source>
        <dbReference type="ARBA" id="ARBA00022692"/>
    </source>
</evidence>
<dbReference type="EMBL" id="WVUK01000054">
    <property type="protein sequence ID" value="KAF7493854.1"/>
    <property type="molecule type" value="Genomic_DNA"/>
</dbReference>
<dbReference type="Proteomes" id="UP000070412">
    <property type="component" value="Unassembled WGS sequence"/>
</dbReference>
<dbReference type="Pfam" id="PF03650">
    <property type="entry name" value="MPC"/>
    <property type="match status" value="1"/>
</dbReference>
<dbReference type="GO" id="GO:0005743">
    <property type="term" value="C:mitochondrial inner membrane"/>
    <property type="evidence" value="ECO:0007669"/>
    <property type="project" value="UniProtKB-SubCell"/>
</dbReference>
<evidence type="ECO:0000256" key="6">
    <source>
        <dbReference type="ARBA" id="ARBA00022989"/>
    </source>
</evidence>
<evidence type="ECO:0000313" key="11">
    <source>
        <dbReference type="EnsemblMetazoa" id="KAF7493854.1"/>
    </source>
</evidence>
<gene>
    <name evidence="10" type="ORF">SSS_4734</name>
</gene>
<keyword evidence="4" id="KW-0812">Transmembrane</keyword>
<dbReference type="GO" id="GO:0006850">
    <property type="term" value="P:pyruvate import into mitochondria"/>
    <property type="evidence" value="ECO:0007669"/>
    <property type="project" value="InterPro"/>
</dbReference>
<dbReference type="EnsemblMetazoa" id="SSS_4734s_mrna">
    <property type="protein sequence ID" value="KAF7493854.1"/>
    <property type="gene ID" value="SSS_4734"/>
</dbReference>
<reference evidence="11" key="3">
    <citation type="submission" date="2022-06" db="UniProtKB">
        <authorList>
            <consortium name="EnsemblMetazoa"/>
        </authorList>
    </citation>
    <scope>IDENTIFICATION</scope>
</reference>
<dbReference type="PANTHER" id="PTHR14154">
    <property type="entry name" value="UPF0041 BRAIN PROTEIN 44-RELATED"/>
    <property type="match status" value="1"/>
</dbReference>
<protein>
    <recommendedName>
        <fullName evidence="9">Mitochondrial pyruvate carrier</fullName>
    </recommendedName>
</protein>
<comment type="similarity">
    <text evidence="2 9">Belongs to the mitochondrial pyruvate carrier (MPC) (TC 2.A.105) family.</text>
</comment>